<dbReference type="EMBL" id="JAWZYT010001721">
    <property type="protein sequence ID" value="KAK4309763.1"/>
    <property type="molecule type" value="Genomic_DNA"/>
</dbReference>
<proteinExistence type="predicted"/>
<sequence>MDRSVGEEMVGGRRDKVEEGGAVVERTRCYVGLCFREHVPLIANTSRYLLPPANTCHSASTLPLYLSKCHFHLPGIASVIAVSHLTPPSI</sequence>
<keyword evidence="2" id="KW-1185">Reference proteome</keyword>
<comment type="caution">
    <text evidence="1">The sequence shown here is derived from an EMBL/GenBank/DDBJ whole genome shotgun (WGS) entry which is preliminary data.</text>
</comment>
<dbReference type="Proteomes" id="UP001292094">
    <property type="component" value="Unassembled WGS sequence"/>
</dbReference>
<protein>
    <submittedName>
        <fullName evidence="1">Uncharacterized protein</fullName>
    </submittedName>
</protein>
<name>A0AAE1PK10_9EUCA</name>
<dbReference type="AlphaFoldDB" id="A0AAE1PK10"/>
<gene>
    <name evidence="1" type="ORF">Pmani_018636</name>
</gene>
<accession>A0AAE1PK10</accession>
<evidence type="ECO:0000313" key="2">
    <source>
        <dbReference type="Proteomes" id="UP001292094"/>
    </source>
</evidence>
<reference evidence="1" key="1">
    <citation type="submission" date="2023-11" db="EMBL/GenBank/DDBJ databases">
        <title>Genome assemblies of two species of porcelain crab, Petrolisthes cinctipes and Petrolisthes manimaculis (Anomura: Porcellanidae).</title>
        <authorList>
            <person name="Angst P."/>
        </authorList>
    </citation>
    <scope>NUCLEOTIDE SEQUENCE</scope>
    <source>
        <strain evidence="1">PB745_02</strain>
        <tissue evidence="1">Gill</tissue>
    </source>
</reference>
<organism evidence="1 2">
    <name type="scientific">Petrolisthes manimaculis</name>
    <dbReference type="NCBI Taxonomy" id="1843537"/>
    <lineage>
        <taxon>Eukaryota</taxon>
        <taxon>Metazoa</taxon>
        <taxon>Ecdysozoa</taxon>
        <taxon>Arthropoda</taxon>
        <taxon>Crustacea</taxon>
        <taxon>Multicrustacea</taxon>
        <taxon>Malacostraca</taxon>
        <taxon>Eumalacostraca</taxon>
        <taxon>Eucarida</taxon>
        <taxon>Decapoda</taxon>
        <taxon>Pleocyemata</taxon>
        <taxon>Anomura</taxon>
        <taxon>Galatheoidea</taxon>
        <taxon>Porcellanidae</taxon>
        <taxon>Petrolisthes</taxon>
    </lineage>
</organism>
<evidence type="ECO:0000313" key="1">
    <source>
        <dbReference type="EMBL" id="KAK4309763.1"/>
    </source>
</evidence>